<keyword evidence="4 6" id="KW-0472">Membrane</keyword>
<dbReference type="InterPro" id="IPR010445">
    <property type="entry name" value="LapA_dom"/>
</dbReference>
<evidence type="ECO:0000256" key="2">
    <source>
        <dbReference type="ARBA" id="ARBA00022692"/>
    </source>
</evidence>
<dbReference type="Pfam" id="PF06305">
    <property type="entry name" value="LapA_dom"/>
    <property type="match status" value="1"/>
</dbReference>
<proteinExistence type="predicted"/>
<evidence type="ECO:0000256" key="1">
    <source>
        <dbReference type="ARBA" id="ARBA00022475"/>
    </source>
</evidence>
<keyword evidence="9" id="KW-1185">Reference proteome</keyword>
<keyword evidence="3 6" id="KW-1133">Transmembrane helix</keyword>
<dbReference type="RefSeq" id="WP_169924053.1">
    <property type="nucleotide sequence ID" value="NZ_AP014936.1"/>
</dbReference>
<feature type="domain" description="Lipopolysaccharide assembly protein A" evidence="7">
    <location>
        <begin position="23"/>
        <end position="86"/>
    </location>
</feature>
<evidence type="ECO:0000313" key="8">
    <source>
        <dbReference type="EMBL" id="BAU48619.1"/>
    </source>
</evidence>
<keyword evidence="5" id="KW-0175">Coiled coil</keyword>
<gene>
    <name evidence="8" type="ORF">SVA_2067</name>
</gene>
<dbReference type="EMBL" id="AP014936">
    <property type="protein sequence ID" value="BAU48619.1"/>
    <property type="molecule type" value="Genomic_DNA"/>
</dbReference>
<dbReference type="KEGG" id="sva:SVA_2067"/>
<dbReference type="GO" id="GO:0005886">
    <property type="term" value="C:plasma membrane"/>
    <property type="evidence" value="ECO:0007669"/>
    <property type="project" value="InterPro"/>
</dbReference>
<evidence type="ECO:0000256" key="6">
    <source>
        <dbReference type="SAM" id="Phobius"/>
    </source>
</evidence>
<feature type="transmembrane region" description="Helical" evidence="6">
    <location>
        <begin position="45"/>
        <end position="66"/>
    </location>
</feature>
<protein>
    <submittedName>
        <fullName evidence="8">Membrane protein</fullName>
    </submittedName>
</protein>
<evidence type="ECO:0000256" key="5">
    <source>
        <dbReference type="SAM" id="Coils"/>
    </source>
</evidence>
<accession>A0A1B4V511</accession>
<sequence>MKRILYVVIIAVTLLFGVTFALQNRQTVDVGYYFGLEWTGPLSIALLAVLALGVLIGYLASLRMVIGMQRSLVQARKELRQVEQEVQNLRALPIKDVI</sequence>
<keyword evidence="2 6" id="KW-0812">Transmembrane</keyword>
<dbReference type="Proteomes" id="UP000218899">
    <property type="component" value="Chromosome"/>
</dbReference>
<keyword evidence="1" id="KW-1003">Cell membrane</keyword>
<dbReference type="AlphaFoldDB" id="A0A1B4V511"/>
<evidence type="ECO:0000259" key="7">
    <source>
        <dbReference type="Pfam" id="PF06305"/>
    </source>
</evidence>
<evidence type="ECO:0000256" key="3">
    <source>
        <dbReference type="ARBA" id="ARBA00022989"/>
    </source>
</evidence>
<organism evidence="8 9">
    <name type="scientific">Sulfurifustis variabilis</name>
    <dbReference type="NCBI Taxonomy" id="1675686"/>
    <lineage>
        <taxon>Bacteria</taxon>
        <taxon>Pseudomonadati</taxon>
        <taxon>Pseudomonadota</taxon>
        <taxon>Gammaproteobacteria</taxon>
        <taxon>Acidiferrobacterales</taxon>
        <taxon>Acidiferrobacteraceae</taxon>
        <taxon>Sulfurifustis</taxon>
    </lineage>
</organism>
<name>A0A1B4V511_9GAMM</name>
<evidence type="ECO:0000313" key="9">
    <source>
        <dbReference type="Proteomes" id="UP000218899"/>
    </source>
</evidence>
<evidence type="ECO:0000256" key="4">
    <source>
        <dbReference type="ARBA" id="ARBA00023136"/>
    </source>
</evidence>
<reference evidence="8 9" key="1">
    <citation type="submission" date="2015-08" db="EMBL/GenBank/DDBJ databases">
        <title>Complete genome sequence of Sulfurifustis variabilis.</title>
        <authorList>
            <person name="Miura A."/>
            <person name="Kojima H."/>
            <person name="Fukui M."/>
        </authorList>
    </citation>
    <scope>NUCLEOTIDE SEQUENCE [LARGE SCALE GENOMIC DNA]</scope>
    <source>
        <strain evidence="9">skN76</strain>
    </source>
</reference>
<feature type="coiled-coil region" evidence="5">
    <location>
        <begin position="65"/>
        <end position="92"/>
    </location>
</feature>